<organism evidence="1 2">
    <name type="scientific">Mycolicibacterium litorale</name>
    <dbReference type="NCBI Taxonomy" id="758802"/>
    <lineage>
        <taxon>Bacteria</taxon>
        <taxon>Bacillati</taxon>
        <taxon>Actinomycetota</taxon>
        <taxon>Actinomycetes</taxon>
        <taxon>Mycobacteriales</taxon>
        <taxon>Mycobacteriaceae</taxon>
        <taxon>Mycolicibacterium</taxon>
    </lineage>
</organism>
<evidence type="ECO:0000313" key="1">
    <source>
        <dbReference type="EMBL" id="BBY16109.1"/>
    </source>
</evidence>
<reference evidence="1 2" key="1">
    <citation type="journal article" date="2019" name="Emerg. Microbes Infect.">
        <title>Comprehensive subspecies identification of 175 nontuberculous mycobacteria species based on 7547 genomic profiles.</title>
        <authorList>
            <person name="Matsumoto Y."/>
            <person name="Kinjo T."/>
            <person name="Motooka D."/>
            <person name="Nabeya D."/>
            <person name="Jung N."/>
            <person name="Uechi K."/>
            <person name="Horii T."/>
            <person name="Iida T."/>
            <person name="Fujita J."/>
            <person name="Nakamura S."/>
        </authorList>
    </citation>
    <scope>NUCLEOTIDE SEQUENCE [LARGE SCALE GENOMIC DNA]</scope>
    <source>
        <strain evidence="1 2">JCM 17423</strain>
    </source>
</reference>
<gene>
    <name evidence="1" type="ORF">MLIT_17010</name>
</gene>
<dbReference type="AlphaFoldDB" id="A0AAD1MRD9"/>
<dbReference type="EMBL" id="AP022586">
    <property type="protein sequence ID" value="BBY16109.1"/>
    <property type="molecule type" value="Genomic_DNA"/>
</dbReference>
<name>A0AAD1MRD9_9MYCO</name>
<dbReference type="Proteomes" id="UP000466607">
    <property type="component" value="Chromosome"/>
</dbReference>
<dbReference type="RefSeq" id="WP_234880077.1">
    <property type="nucleotide sequence ID" value="NZ_AP022586.1"/>
</dbReference>
<sequence length="106" mass="12193">MVSTSQQIGGAVGTAALSTVFAAAPIHPKPFAHNGYRDRSGHPRLHMGGVRDAREKYRGHRWFDDCVEFCEKYDQNYFDTQFDHRPLESFRPMVDEVFGREPWPAH</sequence>
<keyword evidence="2" id="KW-1185">Reference proteome</keyword>
<proteinExistence type="predicted"/>
<protein>
    <submittedName>
        <fullName evidence="1">Uncharacterized protein</fullName>
    </submittedName>
</protein>
<accession>A0AAD1MRD9</accession>
<evidence type="ECO:0000313" key="2">
    <source>
        <dbReference type="Proteomes" id="UP000466607"/>
    </source>
</evidence>